<evidence type="ECO:0000313" key="2">
    <source>
        <dbReference type="EMBL" id="PHT37026.1"/>
    </source>
</evidence>
<accession>A0A2G2VVM5</accession>
<feature type="transmembrane region" description="Helical" evidence="1">
    <location>
        <begin position="68"/>
        <end position="86"/>
    </location>
</feature>
<evidence type="ECO:0000256" key="1">
    <source>
        <dbReference type="SAM" id="Phobius"/>
    </source>
</evidence>
<dbReference type="AlphaFoldDB" id="A0A2G2VVM5"/>
<protein>
    <submittedName>
        <fullName evidence="2">Uncharacterized protein</fullName>
    </submittedName>
</protein>
<dbReference type="STRING" id="33114.A0A2G2VVM5"/>
<keyword evidence="3" id="KW-1185">Reference proteome</keyword>
<dbReference type="OrthoDB" id="4092844at2759"/>
<name>A0A2G2VVM5_CAPBA</name>
<keyword evidence="1" id="KW-1133">Transmembrane helix</keyword>
<sequence>MVDHIPVFNLVILGLAAGLASLPIHLECSLPAEDRNVSNSVLHTGEMKAEFVQILPHVQSFLAVSPEIFIINATFILLIHGVVFSTSKKYDYPPLFSNVGWVGLHSVARLGGQRALGCGGAIIIQLPNLKRHRIWTAGNRSMGGHLILLPTQGWLIVRSRLEYPWFWKAHESECNVECAIETTLRRYLYSSLPSATDLLPLLLQELLDIDLRDTRLGARGRDAAIDGLVLPLDLRIMEDVIEICT</sequence>
<reference evidence="3" key="2">
    <citation type="journal article" date="2017" name="J. Anim. Genet.">
        <title>Multiple reference genome sequences of hot pepper reveal the massive evolution of plant disease resistance genes by retroduplication.</title>
        <authorList>
            <person name="Kim S."/>
            <person name="Park J."/>
            <person name="Yeom S.-I."/>
            <person name="Kim Y.-M."/>
            <person name="Seo E."/>
            <person name="Kim K.-T."/>
            <person name="Kim M.-S."/>
            <person name="Lee J.M."/>
            <person name="Cheong K."/>
            <person name="Shin H.-S."/>
            <person name="Kim S.-B."/>
            <person name="Han K."/>
            <person name="Lee J."/>
            <person name="Park M."/>
            <person name="Lee H.-A."/>
            <person name="Lee H.-Y."/>
            <person name="Lee Y."/>
            <person name="Oh S."/>
            <person name="Lee J.H."/>
            <person name="Choi E."/>
            <person name="Choi E."/>
            <person name="Lee S.E."/>
            <person name="Jeon J."/>
            <person name="Kim H."/>
            <person name="Choi G."/>
            <person name="Song H."/>
            <person name="Lee J."/>
            <person name="Lee S.-C."/>
            <person name="Kwon J.-K."/>
            <person name="Lee H.-Y."/>
            <person name="Koo N."/>
            <person name="Hong Y."/>
            <person name="Kim R.W."/>
            <person name="Kang W.-H."/>
            <person name="Huh J.H."/>
            <person name="Kang B.-C."/>
            <person name="Yang T.-J."/>
            <person name="Lee Y.-H."/>
            <person name="Bennetzen J.L."/>
            <person name="Choi D."/>
        </authorList>
    </citation>
    <scope>NUCLEOTIDE SEQUENCE [LARGE SCALE GENOMIC DNA]</scope>
    <source>
        <strain evidence="3">cv. PBC81</strain>
    </source>
</reference>
<dbReference type="Proteomes" id="UP000224567">
    <property type="component" value="Unassembled WGS sequence"/>
</dbReference>
<feature type="transmembrane region" description="Helical" evidence="1">
    <location>
        <begin position="7"/>
        <end position="26"/>
    </location>
</feature>
<dbReference type="EMBL" id="MLFT02000010">
    <property type="protein sequence ID" value="PHT37026.1"/>
    <property type="molecule type" value="Genomic_DNA"/>
</dbReference>
<proteinExistence type="predicted"/>
<organism evidence="2 3">
    <name type="scientific">Capsicum baccatum</name>
    <name type="common">Peruvian pepper</name>
    <dbReference type="NCBI Taxonomy" id="33114"/>
    <lineage>
        <taxon>Eukaryota</taxon>
        <taxon>Viridiplantae</taxon>
        <taxon>Streptophyta</taxon>
        <taxon>Embryophyta</taxon>
        <taxon>Tracheophyta</taxon>
        <taxon>Spermatophyta</taxon>
        <taxon>Magnoliopsida</taxon>
        <taxon>eudicotyledons</taxon>
        <taxon>Gunneridae</taxon>
        <taxon>Pentapetalae</taxon>
        <taxon>asterids</taxon>
        <taxon>lamiids</taxon>
        <taxon>Solanales</taxon>
        <taxon>Solanaceae</taxon>
        <taxon>Solanoideae</taxon>
        <taxon>Capsiceae</taxon>
        <taxon>Capsicum</taxon>
    </lineage>
</organism>
<reference evidence="2 3" key="1">
    <citation type="journal article" date="2017" name="Genome Biol.">
        <title>New reference genome sequences of hot pepper reveal the massive evolution of plant disease-resistance genes by retroduplication.</title>
        <authorList>
            <person name="Kim S."/>
            <person name="Park J."/>
            <person name="Yeom S.I."/>
            <person name="Kim Y.M."/>
            <person name="Seo E."/>
            <person name="Kim K.T."/>
            <person name="Kim M.S."/>
            <person name="Lee J.M."/>
            <person name="Cheong K."/>
            <person name="Shin H.S."/>
            <person name="Kim S.B."/>
            <person name="Han K."/>
            <person name="Lee J."/>
            <person name="Park M."/>
            <person name="Lee H.A."/>
            <person name="Lee H.Y."/>
            <person name="Lee Y."/>
            <person name="Oh S."/>
            <person name="Lee J.H."/>
            <person name="Choi E."/>
            <person name="Choi E."/>
            <person name="Lee S.E."/>
            <person name="Jeon J."/>
            <person name="Kim H."/>
            <person name="Choi G."/>
            <person name="Song H."/>
            <person name="Lee J."/>
            <person name="Lee S.C."/>
            <person name="Kwon J.K."/>
            <person name="Lee H.Y."/>
            <person name="Koo N."/>
            <person name="Hong Y."/>
            <person name="Kim R.W."/>
            <person name="Kang W.H."/>
            <person name="Huh J.H."/>
            <person name="Kang B.C."/>
            <person name="Yang T.J."/>
            <person name="Lee Y.H."/>
            <person name="Bennetzen J.L."/>
            <person name="Choi D."/>
        </authorList>
    </citation>
    <scope>NUCLEOTIDE SEQUENCE [LARGE SCALE GENOMIC DNA]</scope>
    <source>
        <strain evidence="3">cv. PBC81</strain>
    </source>
</reference>
<gene>
    <name evidence="2" type="ORF">CQW23_24726</name>
</gene>
<evidence type="ECO:0000313" key="3">
    <source>
        <dbReference type="Proteomes" id="UP000224567"/>
    </source>
</evidence>
<keyword evidence="1" id="KW-0472">Membrane</keyword>
<comment type="caution">
    <text evidence="2">The sequence shown here is derived from an EMBL/GenBank/DDBJ whole genome shotgun (WGS) entry which is preliminary data.</text>
</comment>
<keyword evidence="1" id="KW-0812">Transmembrane</keyword>